<keyword evidence="10" id="KW-1185">Reference proteome</keyword>
<feature type="transmembrane region" description="Helical" evidence="7">
    <location>
        <begin position="475"/>
        <end position="503"/>
    </location>
</feature>
<evidence type="ECO:0000256" key="7">
    <source>
        <dbReference type="SAM" id="Phobius"/>
    </source>
</evidence>
<dbReference type="SUPFAM" id="SSF56112">
    <property type="entry name" value="Protein kinase-like (PK-like)"/>
    <property type="match status" value="1"/>
</dbReference>
<name>A0ABW1D9C7_9ACTN</name>
<dbReference type="InterPro" id="IPR008271">
    <property type="entry name" value="Ser/Thr_kinase_AS"/>
</dbReference>
<dbReference type="Pfam" id="PF00069">
    <property type="entry name" value="Pkinase"/>
    <property type="match status" value="1"/>
</dbReference>
<feature type="region of interest" description="Disordered" evidence="6">
    <location>
        <begin position="1"/>
        <end position="20"/>
    </location>
</feature>
<dbReference type="PROSITE" id="PS50011">
    <property type="entry name" value="PROTEIN_KINASE_DOM"/>
    <property type="match status" value="1"/>
</dbReference>
<dbReference type="Proteomes" id="UP001596058">
    <property type="component" value="Unassembled WGS sequence"/>
</dbReference>
<comment type="caution">
    <text evidence="9">The sequence shown here is derived from an EMBL/GenBank/DDBJ whole genome shotgun (WGS) entry which is preliminary data.</text>
</comment>
<evidence type="ECO:0000313" key="9">
    <source>
        <dbReference type="EMBL" id="MFC5834407.1"/>
    </source>
</evidence>
<protein>
    <submittedName>
        <fullName evidence="9">Protein kinase</fullName>
    </submittedName>
</protein>
<feature type="transmembrane region" description="Helical" evidence="7">
    <location>
        <begin position="442"/>
        <end position="463"/>
    </location>
</feature>
<evidence type="ECO:0000256" key="6">
    <source>
        <dbReference type="SAM" id="MobiDB-lite"/>
    </source>
</evidence>
<evidence type="ECO:0000256" key="5">
    <source>
        <dbReference type="PROSITE-ProRule" id="PRU10141"/>
    </source>
</evidence>
<dbReference type="CDD" id="cd14014">
    <property type="entry name" value="STKc_PknB_like"/>
    <property type="match status" value="1"/>
</dbReference>
<dbReference type="PANTHER" id="PTHR43289:SF34">
    <property type="entry name" value="SERINE_THREONINE-PROTEIN KINASE YBDM-RELATED"/>
    <property type="match status" value="1"/>
</dbReference>
<dbReference type="Gene3D" id="3.30.200.20">
    <property type="entry name" value="Phosphorylase Kinase, domain 1"/>
    <property type="match status" value="1"/>
</dbReference>
<feature type="transmembrane region" description="Helical" evidence="7">
    <location>
        <begin position="581"/>
        <end position="600"/>
    </location>
</feature>
<dbReference type="PROSITE" id="PS00108">
    <property type="entry name" value="PROTEIN_KINASE_ST"/>
    <property type="match status" value="1"/>
</dbReference>
<reference evidence="10" key="1">
    <citation type="journal article" date="2019" name="Int. J. Syst. Evol. Microbiol.">
        <title>The Global Catalogue of Microorganisms (GCM) 10K type strain sequencing project: providing services to taxonomists for standard genome sequencing and annotation.</title>
        <authorList>
            <consortium name="The Broad Institute Genomics Platform"/>
            <consortium name="The Broad Institute Genome Sequencing Center for Infectious Disease"/>
            <person name="Wu L."/>
            <person name="Ma J."/>
        </authorList>
    </citation>
    <scope>NUCLEOTIDE SEQUENCE [LARGE SCALE GENOMIC DNA]</scope>
    <source>
        <strain evidence="10">CCUG 53903</strain>
    </source>
</reference>
<keyword evidence="1" id="KW-0808">Transferase</keyword>
<dbReference type="InterPro" id="IPR000719">
    <property type="entry name" value="Prot_kinase_dom"/>
</dbReference>
<evidence type="ECO:0000259" key="8">
    <source>
        <dbReference type="PROSITE" id="PS50011"/>
    </source>
</evidence>
<feature type="transmembrane region" description="Helical" evidence="7">
    <location>
        <begin position="312"/>
        <end position="333"/>
    </location>
</feature>
<feature type="domain" description="Protein kinase" evidence="8">
    <location>
        <begin position="24"/>
        <end position="277"/>
    </location>
</feature>
<feature type="transmembrane region" description="Helical" evidence="7">
    <location>
        <begin position="541"/>
        <end position="560"/>
    </location>
</feature>
<evidence type="ECO:0000256" key="3">
    <source>
        <dbReference type="ARBA" id="ARBA00022777"/>
    </source>
</evidence>
<dbReference type="PANTHER" id="PTHR43289">
    <property type="entry name" value="MITOGEN-ACTIVATED PROTEIN KINASE KINASE KINASE 20-RELATED"/>
    <property type="match status" value="1"/>
</dbReference>
<dbReference type="InterPro" id="IPR011009">
    <property type="entry name" value="Kinase-like_dom_sf"/>
</dbReference>
<keyword evidence="7" id="KW-0472">Membrane</keyword>
<organism evidence="9 10">
    <name type="scientific">Nonomuraea insulae</name>
    <dbReference type="NCBI Taxonomy" id="1616787"/>
    <lineage>
        <taxon>Bacteria</taxon>
        <taxon>Bacillati</taxon>
        <taxon>Actinomycetota</taxon>
        <taxon>Actinomycetes</taxon>
        <taxon>Streptosporangiales</taxon>
        <taxon>Streptosporangiaceae</taxon>
        <taxon>Nonomuraea</taxon>
    </lineage>
</organism>
<dbReference type="PROSITE" id="PS00107">
    <property type="entry name" value="PROTEIN_KINASE_ATP"/>
    <property type="match status" value="1"/>
</dbReference>
<dbReference type="EMBL" id="JBHSPA010000112">
    <property type="protein sequence ID" value="MFC5834407.1"/>
    <property type="molecule type" value="Genomic_DNA"/>
</dbReference>
<feature type="binding site" evidence="5">
    <location>
        <position position="52"/>
    </location>
    <ligand>
        <name>ATP</name>
        <dbReference type="ChEBI" id="CHEBI:30616"/>
    </ligand>
</feature>
<sequence>MTTAENDRPGAPLERDDPESIGPYRLLRRLGAGGMGVAYLAGARDESLVVVKMIHEHLAARPEFRMRFTRESVIAWRLRSPYTPALVAAETGTRPYLVTEYVPGPTLAQEIERHGPLPAPHLRRLAVDLLRGLADLHRAGIVHRDIKPSNIILSASGARVIDLGLARCLDDQVEVTRGERQPGTPQLMAPEQWTSRTPNAATDIFAWGCVVTFAGTGRWPFPGGTERELRHAILREPPDLHGLDQELRDLVAQSLSKVPDDRPSAAESLGSLIRPKAVSRATYAVGAIGLLIVVVAQIVLWGLLAFPSPAPAYVPPLVAISALWLLLSIYSRIAASTRAGHASPGADRWWETHLRTPALLQPLLCAVATGLIAGLVSGWWYGLTTALVLGAAADRRICARGRLPVKLGPVPRGWTRRGIGFGLTAAGGLALAVLSGHVIAGVVVGVCGAGAAAWWSVLAPSLTTPDTRPSLRRDAVVSSAGAALLLALSGNATGALTFMSALLMTGFDGLFLRNTPGSGELYSQFTGMVREAWPAVGVELGLWYLLTCAAARFLMARLWLMTRSAERPPAAVPARSRRVQSVLYAVLILSMSVPFLAGSLSPVDACDGYLGRRQRAIELGNDAGVLREGARTTIISPRGEATVILRWTAEPRCAWALMTGPRIPAEVWLDRTRTQRLGVRDVLGISHTGAYLIDPGHIRACGEIAGHVGCTAWFPA</sequence>
<dbReference type="SMART" id="SM00220">
    <property type="entry name" value="S_TKc"/>
    <property type="match status" value="1"/>
</dbReference>
<evidence type="ECO:0000313" key="10">
    <source>
        <dbReference type="Proteomes" id="UP001596058"/>
    </source>
</evidence>
<keyword evidence="4 5" id="KW-0067">ATP-binding</keyword>
<evidence type="ECO:0000256" key="1">
    <source>
        <dbReference type="ARBA" id="ARBA00022679"/>
    </source>
</evidence>
<keyword evidence="7" id="KW-0812">Transmembrane</keyword>
<feature type="transmembrane region" description="Helical" evidence="7">
    <location>
        <begin position="281"/>
        <end position="306"/>
    </location>
</feature>
<dbReference type="InterPro" id="IPR017441">
    <property type="entry name" value="Protein_kinase_ATP_BS"/>
</dbReference>
<keyword evidence="2 5" id="KW-0547">Nucleotide-binding</keyword>
<gene>
    <name evidence="9" type="ORF">ACFPZ3_62085</name>
</gene>
<dbReference type="RefSeq" id="WP_379523820.1">
    <property type="nucleotide sequence ID" value="NZ_JBHSPA010000112.1"/>
</dbReference>
<feature type="transmembrane region" description="Helical" evidence="7">
    <location>
        <begin position="354"/>
        <end position="373"/>
    </location>
</feature>
<dbReference type="Gene3D" id="1.10.510.10">
    <property type="entry name" value="Transferase(Phosphotransferase) domain 1"/>
    <property type="match status" value="1"/>
</dbReference>
<dbReference type="GO" id="GO:0016301">
    <property type="term" value="F:kinase activity"/>
    <property type="evidence" value="ECO:0007669"/>
    <property type="project" value="UniProtKB-KW"/>
</dbReference>
<keyword evidence="3 9" id="KW-0418">Kinase</keyword>
<accession>A0ABW1D9C7</accession>
<evidence type="ECO:0000256" key="4">
    <source>
        <dbReference type="ARBA" id="ARBA00022840"/>
    </source>
</evidence>
<keyword evidence="7" id="KW-1133">Transmembrane helix</keyword>
<proteinExistence type="predicted"/>
<evidence type="ECO:0000256" key="2">
    <source>
        <dbReference type="ARBA" id="ARBA00022741"/>
    </source>
</evidence>